<evidence type="ECO:0000313" key="3">
    <source>
        <dbReference type="Proteomes" id="UP000231987"/>
    </source>
</evidence>
<feature type="compositionally biased region" description="Polar residues" evidence="1">
    <location>
        <begin position="230"/>
        <end position="241"/>
    </location>
</feature>
<proteinExistence type="predicted"/>
<dbReference type="Proteomes" id="UP000231987">
    <property type="component" value="Unassembled WGS sequence"/>
</dbReference>
<name>A0A2J0Z8G7_RHIML</name>
<dbReference type="EMBL" id="NJGD01000001">
    <property type="protein sequence ID" value="PJR16816.1"/>
    <property type="molecule type" value="Genomic_DNA"/>
</dbReference>
<gene>
    <name evidence="2" type="ORF">CEJ86_01015</name>
</gene>
<feature type="compositionally biased region" description="Basic residues" evidence="1">
    <location>
        <begin position="141"/>
        <end position="152"/>
    </location>
</feature>
<comment type="caution">
    <text evidence="2">The sequence shown here is derived from an EMBL/GenBank/DDBJ whole genome shotgun (WGS) entry which is preliminary data.</text>
</comment>
<sequence>MRKPNWKTTFQAGIYACPELRTHKIHRDLLSFLTFKTHQTMRVCWPSQSEIAEVLNCSVRNVHDLLVYLEKLGAIFPVRLTDLPNKQQAMIKSLTPNKSTANAKAYYLCEEWSRCVLDSTPVSPSAEMSDISISKVDREKGRKRANDRRRRYAPGLSEPAPFIPSNPAHDDWQFLNAAPDWSGSPTSAPEIAWSGSPTTDMTIDINPAATSAPNNDRAFADFEIPFSEPEASTASISSLPDQNGDRLPHGYGAGEASARVPRPQALARPEGTEYDAAGARAKERRAS</sequence>
<protein>
    <recommendedName>
        <fullName evidence="4">Helix-turn-helix domain-containing protein</fullName>
    </recommendedName>
</protein>
<reference evidence="2 3" key="1">
    <citation type="submission" date="2017-06" db="EMBL/GenBank/DDBJ databases">
        <title>Ensifer strains isolated from leguminous trees and herbs display diverse denitrification phenotypes with some acting as strong N2O sinks.</title>
        <authorList>
            <person name="Woliy K."/>
            <person name="Mania D."/>
            <person name="Bakken L.R."/>
            <person name="Frostegard A."/>
        </authorList>
    </citation>
    <scope>NUCLEOTIDE SEQUENCE [LARGE SCALE GENOMIC DNA]</scope>
    <source>
        <strain evidence="2 3">AC50a</strain>
    </source>
</reference>
<evidence type="ECO:0000313" key="2">
    <source>
        <dbReference type="EMBL" id="PJR16816.1"/>
    </source>
</evidence>
<feature type="region of interest" description="Disordered" evidence="1">
    <location>
        <begin position="121"/>
        <end position="169"/>
    </location>
</feature>
<feature type="region of interest" description="Disordered" evidence="1">
    <location>
        <begin position="229"/>
        <end position="287"/>
    </location>
</feature>
<dbReference type="AlphaFoldDB" id="A0A2J0Z8G7"/>
<accession>A0A2J0Z8G7</accession>
<evidence type="ECO:0008006" key="4">
    <source>
        <dbReference type="Google" id="ProtNLM"/>
    </source>
</evidence>
<organism evidence="2 3">
    <name type="scientific">Rhizobium meliloti</name>
    <name type="common">Ensifer meliloti</name>
    <name type="synonym">Sinorhizobium meliloti</name>
    <dbReference type="NCBI Taxonomy" id="382"/>
    <lineage>
        <taxon>Bacteria</taxon>
        <taxon>Pseudomonadati</taxon>
        <taxon>Pseudomonadota</taxon>
        <taxon>Alphaproteobacteria</taxon>
        <taxon>Hyphomicrobiales</taxon>
        <taxon>Rhizobiaceae</taxon>
        <taxon>Sinorhizobium/Ensifer group</taxon>
        <taxon>Sinorhizobium</taxon>
    </lineage>
</organism>
<evidence type="ECO:0000256" key="1">
    <source>
        <dbReference type="SAM" id="MobiDB-lite"/>
    </source>
</evidence>
<dbReference type="RefSeq" id="WP_100669435.1">
    <property type="nucleotide sequence ID" value="NZ_NJGD01000001.1"/>
</dbReference>